<reference evidence="2 3" key="1">
    <citation type="submission" date="2015-01" db="EMBL/GenBank/DDBJ databases">
        <title>The Genome Sequence of Exophiala xenobiotica CBS118157.</title>
        <authorList>
            <consortium name="The Broad Institute Genomics Platform"/>
            <person name="Cuomo C."/>
            <person name="de Hoog S."/>
            <person name="Gorbushina A."/>
            <person name="Stielow B."/>
            <person name="Teixiera M."/>
            <person name="Abouelleil A."/>
            <person name="Chapman S.B."/>
            <person name="Priest M."/>
            <person name="Young S.K."/>
            <person name="Wortman J."/>
            <person name="Nusbaum C."/>
            <person name="Birren B."/>
        </authorList>
    </citation>
    <scope>NUCLEOTIDE SEQUENCE [LARGE SCALE GENOMIC DNA]</scope>
    <source>
        <strain evidence="2 3">CBS 118157</strain>
    </source>
</reference>
<dbReference type="GO" id="GO:0030246">
    <property type="term" value="F:carbohydrate binding"/>
    <property type="evidence" value="ECO:0007669"/>
    <property type="project" value="InterPro"/>
</dbReference>
<evidence type="ECO:0000313" key="3">
    <source>
        <dbReference type="Proteomes" id="UP000054342"/>
    </source>
</evidence>
<dbReference type="EMBL" id="KN847318">
    <property type="protein sequence ID" value="KIW59225.1"/>
    <property type="molecule type" value="Genomic_DNA"/>
</dbReference>
<dbReference type="GO" id="GO:0033499">
    <property type="term" value="P:galactose catabolic process via UDP-galactose, Leloir pathway"/>
    <property type="evidence" value="ECO:0007669"/>
    <property type="project" value="TreeGrafter"/>
</dbReference>
<dbReference type="RefSeq" id="XP_013319809.1">
    <property type="nucleotide sequence ID" value="XM_013464355.1"/>
</dbReference>
<evidence type="ECO:0000313" key="2">
    <source>
        <dbReference type="EMBL" id="KIW59225.1"/>
    </source>
</evidence>
<dbReference type="STRING" id="348802.A0A0D2EWT7"/>
<organism evidence="2 3">
    <name type="scientific">Exophiala xenobiotica</name>
    <dbReference type="NCBI Taxonomy" id="348802"/>
    <lineage>
        <taxon>Eukaryota</taxon>
        <taxon>Fungi</taxon>
        <taxon>Dikarya</taxon>
        <taxon>Ascomycota</taxon>
        <taxon>Pezizomycotina</taxon>
        <taxon>Eurotiomycetes</taxon>
        <taxon>Chaetothyriomycetidae</taxon>
        <taxon>Chaetothyriales</taxon>
        <taxon>Herpotrichiellaceae</taxon>
        <taxon>Exophiala</taxon>
    </lineage>
</organism>
<evidence type="ECO:0008006" key="4">
    <source>
        <dbReference type="Google" id="ProtNLM"/>
    </source>
</evidence>
<dbReference type="Proteomes" id="UP000054342">
    <property type="component" value="Unassembled WGS sequence"/>
</dbReference>
<accession>A0A0D2EWT7</accession>
<protein>
    <recommendedName>
        <fullName evidence="4">Aldose 1-epimerase</fullName>
    </recommendedName>
</protein>
<dbReference type="GO" id="GO:0004034">
    <property type="term" value="F:aldose 1-epimerase activity"/>
    <property type="evidence" value="ECO:0007669"/>
    <property type="project" value="TreeGrafter"/>
</dbReference>
<keyword evidence="1" id="KW-0732">Signal</keyword>
<dbReference type="HOGENOM" id="CLU_031753_0_1_1"/>
<sequence length="404" mass="44874">MLSLTSISLLLSTMATAQQLTSYCNVTGGNGDNNPAPDGKYTIWSEGIRVSFVPYGASISNLFINDSRGIERDVVYGFDEAWMYTTGQHGYWGAVPGRYANRIVNSTFTIDGVPSHIIPNENNSTDTLHGGPDGWSYRNFSVVAHTDSSITFSMTDPAGDQGFPGEVVAFITYTAAPYEWRERMVAIPTTEKTPIMLSSHVYWNLDGYANDQTDTALNHTLYMPYAGMRTNVTTTQVPTGTLDTNWADGPFDFWTQPRQVGYAFDQPELNRSCGPTCLGYNVCFLTQRQEAEKEAWEQTGAQVATLRSAWSGIQLDVFTDQDALQIYSCNNQNGSVPLKATQGTPTNSMLQHWGCVVIEVEDWIAGINYPEWKREEEQIFGPGTQPYVLEATYRFSINQTAVDD</sequence>
<dbReference type="InterPro" id="IPR014718">
    <property type="entry name" value="GH-type_carb-bd"/>
</dbReference>
<dbReference type="OrthoDB" id="274691at2759"/>
<dbReference type="GO" id="GO:0006006">
    <property type="term" value="P:glucose metabolic process"/>
    <property type="evidence" value="ECO:0007669"/>
    <property type="project" value="TreeGrafter"/>
</dbReference>
<feature type="signal peptide" evidence="1">
    <location>
        <begin position="1"/>
        <end position="17"/>
    </location>
</feature>
<gene>
    <name evidence="2" type="ORF">PV05_03688</name>
</gene>
<name>A0A0D2EWT7_9EURO</name>
<feature type="chain" id="PRO_5002241494" description="Aldose 1-epimerase" evidence="1">
    <location>
        <begin position="18"/>
        <end position="404"/>
    </location>
</feature>
<dbReference type="InterPro" id="IPR011013">
    <property type="entry name" value="Gal_mutarotase_sf_dom"/>
</dbReference>
<dbReference type="Gene3D" id="2.70.98.10">
    <property type="match status" value="1"/>
</dbReference>
<keyword evidence="3" id="KW-1185">Reference proteome</keyword>
<dbReference type="InterPro" id="IPR008183">
    <property type="entry name" value="Aldose_1/G6P_1-epimerase"/>
</dbReference>
<proteinExistence type="predicted"/>
<dbReference type="GeneID" id="25325596"/>
<dbReference type="SUPFAM" id="SSF74650">
    <property type="entry name" value="Galactose mutarotase-like"/>
    <property type="match status" value="1"/>
</dbReference>
<evidence type="ECO:0000256" key="1">
    <source>
        <dbReference type="SAM" id="SignalP"/>
    </source>
</evidence>
<dbReference type="FunFam" id="2.70.98.10:FF:000014">
    <property type="entry name" value="Aldose 1-epimerase, putative"/>
    <property type="match status" value="1"/>
</dbReference>
<dbReference type="PANTHER" id="PTHR10091:SF6">
    <property type="entry name" value="1-EPIMERASE, PUTATIVE (AFU_ORTHOLOGUE AFUA_3G13240)-RELATED"/>
    <property type="match status" value="1"/>
</dbReference>
<dbReference type="PANTHER" id="PTHR10091">
    <property type="entry name" value="ALDOSE-1-EPIMERASE"/>
    <property type="match status" value="1"/>
</dbReference>
<dbReference type="AlphaFoldDB" id="A0A0D2EWT7"/>
<dbReference type="Pfam" id="PF01263">
    <property type="entry name" value="Aldose_epim"/>
    <property type="match status" value="1"/>
</dbReference>